<comment type="caution">
    <text evidence="1">The sequence shown here is derived from an EMBL/GenBank/DDBJ whole genome shotgun (WGS) entry which is preliminary data.</text>
</comment>
<dbReference type="EMBL" id="CAUYUJ010006882">
    <property type="protein sequence ID" value="CAK0818935.1"/>
    <property type="molecule type" value="Genomic_DNA"/>
</dbReference>
<evidence type="ECO:0000313" key="2">
    <source>
        <dbReference type="Proteomes" id="UP001189429"/>
    </source>
</evidence>
<keyword evidence="2" id="KW-1185">Reference proteome</keyword>
<accession>A0ABN9RIL6</accession>
<protein>
    <submittedName>
        <fullName evidence="1">Uncharacterized protein</fullName>
    </submittedName>
</protein>
<name>A0ABN9RIL6_9DINO</name>
<proteinExistence type="predicted"/>
<reference evidence="1" key="1">
    <citation type="submission" date="2023-10" db="EMBL/GenBank/DDBJ databases">
        <authorList>
            <person name="Chen Y."/>
            <person name="Shah S."/>
            <person name="Dougan E. K."/>
            <person name="Thang M."/>
            <person name="Chan C."/>
        </authorList>
    </citation>
    <scope>NUCLEOTIDE SEQUENCE [LARGE SCALE GENOMIC DNA]</scope>
</reference>
<evidence type="ECO:0000313" key="1">
    <source>
        <dbReference type="EMBL" id="CAK0818935.1"/>
    </source>
</evidence>
<sequence length="209" mass="23762">WVAAKYTTAGACIVLGARYRPLQRCFASRSAIAPLGSWARRQQLRLREAVKPDFGDAHGGVGRLRSALNAARSRYRAAGQSALETADRWKAAGKDRWKAAGRRAPPNRQMLQHQRRALQRLQEERRLLRQYGWYVWSSEKYWHFSDKFRASAERSPIWSWLTRALGSNNPKGLAIGVAEGVIVYKLTFPVHGPLLLYLIAQGFMMRQAV</sequence>
<feature type="non-terminal residue" evidence="1">
    <location>
        <position position="1"/>
    </location>
</feature>
<organism evidence="1 2">
    <name type="scientific">Prorocentrum cordatum</name>
    <dbReference type="NCBI Taxonomy" id="2364126"/>
    <lineage>
        <taxon>Eukaryota</taxon>
        <taxon>Sar</taxon>
        <taxon>Alveolata</taxon>
        <taxon>Dinophyceae</taxon>
        <taxon>Prorocentrales</taxon>
        <taxon>Prorocentraceae</taxon>
        <taxon>Prorocentrum</taxon>
    </lineage>
</organism>
<dbReference type="Proteomes" id="UP001189429">
    <property type="component" value="Unassembled WGS sequence"/>
</dbReference>
<gene>
    <name evidence="1" type="ORF">PCOR1329_LOCUS21053</name>
</gene>